<sequence>MRLTFLPTLLPLLLLNCSSSPSETASLPSSFVPTPEFSTYWQQGKAELSSYTLEQARYGEIHQGEAVLVFVTEDVSRSKQVKLDNPSAAPQDAVPVLKLNLNKKFNTGIYPYSILTSVFTPLDGRLNTLKVTSSVQEWCGHAFTQLNLRPKSYALSQKSYFESEGDVEAKLALAPLEDGLWNRIRLDPATLPLGAQQLIPSTVYCRLAHQPLRPEAATLTLTDAPAGKFGPAPASAYTIAYPAPVDRTLVIYFTKAFPYSILGWEETYADRAGAAQAVRLTTRGTRRKTILLDYWRTHHNADLHWRDSLGLSR</sequence>
<dbReference type="Proteomes" id="UP000297739">
    <property type="component" value="Unassembled WGS sequence"/>
</dbReference>
<dbReference type="OrthoDB" id="5496093at2"/>
<evidence type="ECO:0000313" key="3">
    <source>
        <dbReference type="Proteomes" id="UP000297739"/>
    </source>
</evidence>
<accession>A0A4Z0PNM4</accession>
<reference evidence="2 3" key="1">
    <citation type="submission" date="2019-04" db="EMBL/GenBank/DDBJ databases">
        <authorList>
            <person name="Feng G."/>
            <person name="Zhang J."/>
            <person name="Zhu H."/>
        </authorList>
    </citation>
    <scope>NUCLEOTIDE SEQUENCE [LARGE SCALE GENOMIC DNA]</scope>
    <source>
        <strain evidence="2 3">JCM 17223</strain>
    </source>
</reference>
<gene>
    <name evidence="2" type="ORF">E5J99_04970</name>
</gene>
<name>A0A4Z0PNM4_9BACT</name>
<keyword evidence="1" id="KW-0732">Signal</keyword>
<feature type="signal peptide" evidence="1">
    <location>
        <begin position="1"/>
        <end position="24"/>
    </location>
</feature>
<evidence type="ECO:0000256" key="1">
    <source>
        <dbReference type="SAM" id="SignalP"/>
    </source>
</evidence>
<comment type="caution">
    <text evidence="2">The sequence shown here is derived from an EMBL/GenBank/DDBJ whole genome shotgun (WGS) entry which is preliminary data.</text>
</comment>
<keyword evidence="3" id="KW-1185">Reference proteome</keyword>
<proteinExistence type="predicted"/>
<dbReference type="RefSeq" id="WP_135496619.1">
    <property type="nucleotide sequence ID" value="NZ_SRLD01000006.1"/>
</dbReference>
<feature type="chain" id="PRO_5021411539" description="Septum formation inhibitor Maf" evidence="1">
    <location>
        <begin position="25"/>
        <end position="313"/>
    </location>
</feature>
<protein>
    <recommendedName>
        <fullName evidence="4">Septum formation inhibitor Maf</fullName>
    </recommendedName>
</protein>
<organism evidence="2 3">
    <name type="scientific">Hymenobacter elongatus</name>
    <dbReference type="NCBI Taxonomy" id="877208"/>
    <lineage>
        <taxon>Bacteria</taxon>
        <taxon>Pseudomonadati</taxon>
        <taxon>Bacteroidota</taxon>
        <taxon>Cytophagia</taxon>
        <taxon>Cytophagales</taxon>
        <taxon>Hymenobacteraceae</taxon>
        <taxon>Hymenobacter</taxon>
    </lineage>
</organism>
<evidence type="ECO:0000313" key="2">
    <source>
        <dbReference type="EMBL" id="TGE18660.1"/>
    </source>
</evidence>
<evidence type="ECO:0008006" key="4">
    <source>
        <dbReference type="Google" id="ProtNLM"/>
    </source>
</evidence>
<dbReference type="EMBL" id="SRLD01000006">
    <property type="protein sequence ID" value="TGE18660.1"/>
    <property type="molecule type" value="Genomic_DNA"/>
</dbReference>
<dbReference type="AlphaFoldDB" id="A0A4Z0PNM4"/>